<evidence type="ECO:0000259" key="1">
    <source>
        <dbReference type="Pfam" id="PF09820"/>
    </source>
</evidence>
<dbReference type="InterPro" id="IPR012547">
    <property type="entry name" value="PDDEXK_9"/>
</dbReference>
<dbReference type="RefSeq" id="WP_032598388.1">
    <property type="nucleotide sequence ID" value="NZ_JGDS01000052.1"/>
</dbReference>
<evidence type="ECO:0000313" key="2">
    <source>
        <dbReference type="EMBL" id="EXZ73080.1"/>
    </source>
</evidence>
<organism evidence="2 3">
    <name type="scientific">Bacteroides fragilis str. 3976T8</name>
    <dbReference type="NCBI Taxonomy" id="1339314"/>
    <lineage>
        <taxon>Bacteria</taxon>
        <taxon>Pseudomonadati</taxon>
        <taxon>Bacteroidota</taxon>
        <taxon>Bacteroidia</taxon>
        <taxon>Bacteroidales</taxon>
        <taxon>Bacteroidaceae</taxon>
        <taxon>Bacteroides</taxon>
    </lineage>
</organism>
<feature type="domain" description="AAA-ATPase-like" evidence="1">
    <location>
        <begin position="7"/>
        <end position="203"/>
    </location>
</feature>
<dbReference type="EMBL" id="JGDS01000052">
    <property type="protein sequence ID" value="EXZ73080.1"/>
    <property type="molecule type" value="Genomic_DNA"/>
</dbReference>
<dbReference type="PATRIC" id="fig|1339314.3.peg.2784"/>
<dbReference type="InterPro" id="IPR018631">
    <property type="entry name" value="AAA-ATPase-like_dom"/>
</dbReference>
<gene>
    <name evidence="2" type="ORF">M123_2595</name>
</gene>
<protein>
    <recommendedName>
        <fullName evidence="1">AAA-ATPase-like domain-containing protein</fullName>
    </recommendedName>
</protein>
<dbReference type="Pfam" id="PF09820">
    <property type="entry name" value="AAA-ATPase_like"/>
    <property type="match status" value="1"/>
</dbReference>
<reference evidence="2 3" key="1">
    <citation type="submission" date="2014-02" db="EMBL/GenBank/DDBJ databases">
        <authorList>
            <person name="Sears C."/>
            <person name="Carroll K."/>
            <person name="Sack B.R."/>
            <person name="Qadri F."/>
            <person name="Myers L.L."/>
            <person name="Chung G.-T."/>
            <person name="Escheverria P."/>
            <person name="Fraser C.M."/>
            <person name="Sadzewicz L."/>
            <person name="Shefchek K.A."/>
            <person name="Tallon L."/>
            <person name="Das S.P."/>
            <person name="Daugherty S."/>
            <person name="Mongodin E.F."/>
        </authorList>
    </citation>
    <scope>NUCLEOTIDE SEQUENCE [LARGE SCALE GENOMIC DNA]</scope>
    <source>
        <strain evidence="2 3">3976T8</strain>
    </source>
</reference>
<dbReference type="AlphaFoldDB" id="A0A016ANW5"/>
<name>A0A016ANW5_BACFG</name>
<comment type="caution">
    <text evidence="2">The sequence shown here is derived from an EMBL/GenBank/DDBJ whole genome shotgun (WGS) entry which is preliminary data.</text>
</comment>
<dbReference type="Proteomes" id="UP000020938">
    <property type="component" value="Unassembled WGS sequence"/>
</dbReference>
<sequence length="517" mass="60643">MSDKIYPIGIQNFEKIRKEGFFYVDKTALVYQMVKTGSYYFLSRPRRFGKSLLVSTLEAYFRGKKELFEGLAMEKLEKEWIEHPILHLDLNIEKYDSPQSLEDILEKAIVSWEKLYGAEPSERSLPLRFAGVIERACKLTGHRVVILVDEYDKPMLQSIGDEELQKEFRKTLQAFYGAIKTMYGYIRFAFLTGVTKFGKVSVFSALNNLIDLSMDERYVALCGITEEEIRTNLDQELYELADRQRMGYEEVCRELKACYDGYHFVEDSIGIYNPFSLLNTFYKMKFGNYWFETGTPTYLVELLQIHHYDLHKMAHVETDADVLNSIDSSSTDPIPVIYQSGYLTIKGYDREFGIYRLGFPNREVEEGFMKFLLPYYADTNKVEAPFEIQKFVQEVRAGDYDSFFRRLQSFFADTPYEMIRDRELHYQNVLFIVFKLMGFYTQVEYHTAEGRVDLVLKTDKFIYVMEFKLDGTAEEALRQINGKHYTQPFATDGRKLFKIGVNFSAQTRNIEKWIVES</sequence>
<evidence type="ECO:0000313" key="3">
    <source>
        <dbReference type="Proteomes" id="UP000020938"/>
    </source>
</evidence>
<dbReference type="PANTHER" id="PTHR34825">
    <property type="entry name" value="CONSERVED PROTEIN, WITH A WEAK D-GALACTARATE DEHYDRATASE/ALTRONATE HYDROLASE DOMAIN"/>
    <property type="match status" value="1"/>
</dbReference>
<accession>A0A016ANW5</accession>
<dbReference type="Pfam" id="PF08011">
    <property type="entry name" value="PDDEXK_9"/>
    <property type="match status" value="1"/>
</dbReference>
<proteinExistence type="predicted"/>
<dbReference type="PANTHER" id="PTHR34825:SF1">
    <property type="entry name" value="AAA-ATPASE-LIKE DOMAIN-CONTAINING PROTEIN"/>
    <property type="match status" value="1"/>
</dbReference>